<proteinExistence type="inferred from homology"/>
<name>A0ABX3SXE2_MYCMA</name>
<dbReference type="SUPFAM" id="SSF140459">
    <property type="entry name" value="PE/PPE dimer-like"/>
    <property type="match status" value="1"/>
</dbReference>
<dbReference type="InterPro" id="IPR002989">
    <property type="entry name" value="Mycobac_pentapep"/>
</dbReference>
<keyword evidence="5" id="KW-1185">Reference proteome</keyword>
<evidence type="ECO:0000256" key="1">
    <source>
        <dbReference type="ARBA" id="ARBA00010652"/>
    </source>
</evidence>
<dbReference type="RefSeq" id="WP_083009193.1">
    <property type="nucleotide sequence ID" value="NZ_MVHV01000002.1"/>
</dbReference>
<dbReference type="Pfam" id="PF01469">
    <property type="entry name" value="Pentapeptide_2"/>
    <property type="match status" value="2"/>
</dbReference>
<dbReference type="InterPro" id="IPR000030">
    <property type="entry name" value="PPE_dom"/>
</dbReference>
<dbReference type="PANTHER" id="PTHR46766">
    <property type="entry name" value="GLUTAMINE-RICH PROTEIN 2"/>
    <property type="match status" value="1"/>
</dbReference>
<accession>A0ABX3SXE2</accession>
<evidence type="ECO:0000259" key="3">
    <source>
        <dbReference type="Pfam" id="PF00823"/>
    </source>
</evidence>
<comment type="caution">
    <text evidence="4">The sequence shown here is derived from an EMBL/GenBank/DDBJ whole genome shotgun (WGS) entry which is preliminary data.</text>
</comment>
<dbReference type="Pfam" id="PF00823">
    <property type="entry name" value="PPE"/>
    <property type="match status" value="1"/>
</dbReference>
<organism evidence="4 5">
    <name type="scientific">Mycobacterium malmoense</name>
    <dbReference type="NCBI Taxonomy" id="1780"/>
    <lineage>
        <taxon>Bacteria</taxon>
        <taxon>Bacillati</taxon>
        <taxon>Actinomycetota</taxon>
        <taxon>Actinomycetes</taxon>
        <taxon>Mycobacteriales</taxon>
        <taxon>Mycobacteriaceae</taxon>
        <taxon>Mycobacterium</taxon>
    </lineage>
</organism>
<feature type="domain" description="PPE" evidence="3">
    <location>
        <begin position="5"/>
        <end position="168"/>
    </location>
</feature>
<gene>
    <name evidence="4" type="ORF">BST29_01735</name>
</gene>
<dbReference type="Gene3D" id="1.20.1260.20">
    <property type="entry name" value="PPE superfamily"/>
    <property type="match status" value="1"/>
</dbReference>
<comment type="similarity">
    <text evidence="1">Belongs to the mycobacterial PPE family.</text>
</comment>
<evidence type="ECO:0000256" key="2">
    <source>
        <dbReference type="SAM" id="MobiDB-lite"/>
    </source>
</evidence>
<protein>
    <recommendedName>
        <fullName evidence="3">PPE domain-containing protein</fullName>
    </recommendedName>
</protein>
<dbReference type="Proteomes" id="UP000243140">
    <property type="component" value="Unassembled WGS sequence"/>
</dbReference>
<sequence length="452" mass="44151">MTSPHFAWLPPEINSALIFAGPGAAPLLAAAAAWDALAEDLASSASSFFSVTSDLANGSWQGASAAAMMSVATQYVSWLSGAAAQAEQAAGQASAIAAAFESALAATIQPAVVAANRALVQALSATNWFGLNAPAIMDTEAAYEQMWASDVAAMFGYHADASAAAAQLAPWQQLLEKLGISFNNGHLSFNLFGSGNSNLGFGNTGSQNVGSGNSGSGNIGLGNQGSNNIGFGNTGNNDFGIGLTGNNQIGFGSFNSGSGNIGLFNSGTGNIGFFNSGNGNIGIGNSGNSNTGFFNNGAGNTGFFLDNGMGSQSGQGAGMLNSGSYVTGGVGAANLSSGLLNSVGASTGGFNPGVATPGLLNAASANAALAAPADAGAIAGAHAASAAGGPPPTPPALRTTTTGPTGFFSTNSNDAGVRGTPGRDSGIPSSGFFNRGDRGPGTPGTRQPVLPD</sequence>
<reference evidence="4 5" key="1">
    <citation type="submission" date="2017-02" db="EMBL/GenBank/DDBJ databases">
        <title>The new phylogeny of genus Mycobacterium.</title>
        <authorList>
            <person name="Tortoli E."/>
            <person name="Trovato A."/>
            <person name="Cirillo D.M."/>
        </authorList>
    </citation>
    <scope>NUCLEOTIDE SEQUENCE [LARGE SCALE GENOMIC DNA]</scope>
    <source>
        <strain evidence="4 5">IP1130001</strain>
    </source>
</reference>
<dbReference type="PANTHER" id="PTHR46766:SF1">
    <property type="entry name" value="GLUTAMINE-RICH PROTEIN 2"/>
    <property type="match status" value="1"/>
</dbReference>
<evidence type="ECO:0000313" key="4">
    <source>
        <dbReference type="EMBL" id="ORA84948.1"/>
    </source>
</evidence>
<dbReference type="EMBL" id="MVHV01000002">
    <property type="protein sequence ID" value="ORA84948.1"/>
    <property type="molecule type" value="Genomic_DNA"/>
</dbReference>
<dbReference type="InterPro" id="IPR038332">
    <property type="entry name" value="PPE_sf"/>
</dbReference>
<feature type="region of interest" description="Disordered" evidence="2">
    <location>
        <begin position="383"/>
        <end position="452"/>
    </location>
</feature>
<feature type="compositionally biased region" description="Low complexity" evidence="2">
    <location>
        <begin position="396"/>
        <end position="406"/>
    </location>
</feature>
<evidence type="ECO:0000313" key="5">
    <source>
        <dbReference type="Proteomes" id="UP000243140"/>
    </source>
</evidence>